<evidence type="ECO:0000259" key="3">
    <source>
        <dbReference type="Pfam" id="PF10099"/>
    </source>
</evidence>
<keyword evidence="2" id="KW-0472">Membrane</keyword>
<name>A0ABS7XUI1_9FLAO</name>
<dbReference type="EMBL" id="JAIUJR010000011">
    <property type="protein sequence ID" value="MCA0133700.1"/>
    <property type="molecule type" value="Genomic_DNA"/>
</dbReference>
<dbReference type="Proteomes" id="UP001198901">
    <property type="component" value="Unassembled WGS sequence"/>
</dbReference>
<keyword evidence="5" id="KW-1185">Reference proteome</keyword>
<dbReference type="InterPro" id="IPR051474">
    <property type="entry name" value="Anti-sigma-K/W_factor"/>
</dbReference>
<keyword evidence="1" id="KW-0175">Coiled coil</keyword>
<organism evidence="4 5">
    <name type="scientific">Winogradskyella alexanderae</name>
    <dbReference type="NCBI Taxonomy" id="2877123"/>
    <lineage>
        <taxon>Bacteria</taxon>
        <taxon>Pseudomonadati</taxon>
        <taxon>Bacteroidota</taxon>
        <taxon>Flavobacteriia</taxon>
        <taxon>Flavobacteriales</taxon>
        <taxon>Flavobacteriaceae</taxon>
        <taxon>Winogradskyella</taxon>
    </lineage>
</organism>
<dbReference type="PANTHER" id="PTHR37461">
    <property type="entry name" value="ANTI-SIGMA-K FACTOR RSKA"/>
    <property type="match status" value="1"/>
</dbReference>
<comment type="caution">
    <text evidence="4">The sequence shown here is derived from an EMBL/GenBank/DDBJ whole genome shotgun (WGS) entry which is preliminary data.</text>
</comment>
<evidence type="ECO:0000256" key="1">
    <source>
        <dbReference type="SAM" id="Coils"/>
    </source>
</evidence>
<gene>
    <name evidence="4" type="ORF">LBU54_13975</name>
</gene>
<dbReference type="RefSeq" id="WP_224531257.1">
    <property type="nucleotide sequence ID" value="NZ_JAIUJR010000011.1"/>
</dbReference>
<evidence type="ECO:0000313" key="5">
    <source>
        <dbReference type="Proteomes" id="UP001198901"/>
    </source>
</evidence>
<keyword evidence="2" id="KW-0812">Transmembrane</keyword>
<dbReference type="Pfam" id="PF10099">
    <property type="entry name" value="RskA_C"/>
    <property type="match status" value="1"/>
</dbReference>
<proteinExistence type="predicted"/>
<dbReference type="PANTHER" id="PTHR37461:SF1">
    <property type="entry name" value="ANTI-SIGMA-K FACTOR RSKA"/>
    <property type="match status" value="1"/>
</dbReference>
<feature type="coiled-coil region" evidence="1">
    <location>
        <begin position="113"/>
        <end position="147"/>
    </location>
</feature>
<accession>A0ABS7XUI1</accession>
<protein>
    <submittedName>
        <fullName evidence="4">Anti-sigma factor</fullName>
    </submittedName>
</protein>
<feature type="domain" description="Anti-sigma K factor RskA C-terminal" evidence="3">
    <location>
        <begin position="93"/>
        <end position="247"/>
    </location>
</feature>
<sequence>MMDKKMILENGLLEQYVLGELDLNKRAEIEKVLASDSELKAELYAIEKDFETLGLENAIAPPVQVKSNLMQFVASTSNSNTNDSSKKARYLLGVAASIATLLLIGSFWMYSQLNDVQQQLKTVESKNGELNNTIDQLNNNLNRNNALFATLSHPDTEQYILKGNALMPEGKLISYVNHTTKSVVINAEKLPELDADHDYQMWADVEGEMINMGVISKNEKLLAMNYIDQAESLNITIEAAGGNDHPTVSRLVTNVYLN</sequence>
<evidence type="ECO:0000313" key="4">
    <source>
        <dbReference type="EMBL" id="MCA0133700.1"/>
    </source>
</evidence>
<reference evidence="5" key="1">
    <citation type="submission" date="2023-07" db="EMBL/GenBank/DDBJ databases">
        <authorList>
            <person name="Yue Y."/>
        </authorList>
    </citation>
    <scope>NUCLEOTIDE SEQUENCE [LARGE SCALE GENOMIC DNA]</scope>
    <source>
        <strain evidence="5">D23</strain>
    </source>
</reference>
<keyword evidence="2" id="KW-1133">Transmembrane helix</keyword>
<evidence type="ECO:0000256" key="2">
    <source>
        <dbReference type="SAM" id="Phobius"/>
    </source>
</evidence>
<feature type="transmembrane region" description="Helical" evidence="2">
    <location>
        <begin position="90"/>
        <end position="110"/>
    </location>
</feature>
<dbReference type="InterPro" id="IPR018764">
    <property type="entry name" value="RskA_C"/>
</dbReference>